<proteinExistence type="predicted"/>
<dbReference type="Proteomes" id="UP000018040">
    <property type="component" value="Unassembled WGS sequence"/>
</dbReference>
<name>V6TXW8_GIAIN</name>
<reference evidence="2" key="1">
    <citation type="submission" date="2012-02" db="EMBL/GenBank/DDBJ databases">
        <title>Genome sequencing of Giardia lamblia Genotypes A2 and B isolates (DH and GS) and comparative analysis with the genomes of Genotypes A1 and E (WB and Pig).</title>
        <authorList>
            <person name="Adam R."/>
            <person name="Dahlstrom E."/>
            <person name="Martens C."/>
            <person name="Bruno D."/>
            <person name="Barbian K."/>
            <person name="Porcella S.F."/>
            <person name="Nash T."/>
        </authorList>
    </citation>
    <scope>NUCLEOTIDE SEQUENCE</scope>
    <source>
        <strain evidence="2">GS</strain>
    </source>
</reference>
<evidence type="ECO:0000313" key="2">
    <source>
        <dbReference type="Proteomes" id="UP000018040"/>
    </source>
</evidence>
<accession>V6TXW8</accession>
<dbReference type="EMBL" id="AHHH01000057">
    <property type="protein sequence ID" value="ESU43192.1"/>
    <property type="molecule type" value="Genomic_DNA"/>
</dbReference>
<gene>
    <name evidence="1" type="ORF">GSB_151133</name>
</gene>
<sequence>MFGIRVILEEKLCSYAIKLVSMKKLTEVGSVD</sequence>
<evidence type="ECO:0000313" key="1">
    <source>
        <dbReference type="EMBL" id="ESU43192.1"/>
    </source>
</evidence>
<organism evidence="1 2">
    <name type="scientific">Giardia intestinalis</name>
    <name type="common">Giardia lamblia</name>
    <dbReference type="NCBI Taxonomy" id="5741"/>
    <lineage>
        <taxon>Eukaryota</taxon>
        <taxon>Metamonada</taxon>
        <taxon>Diplomonadida</taxon>
        <taxon>Hexamitidae</taxon>
        <taxon>Giardiinae</taxon>
        <taxon>Giardia</taxon>
    </lineage>
</organism>
<comment type="caution">
    <text evidence="1">The sequence shown here is derived from an EMBL/GenBank/DDBJ whole genome shotgun (WGS) entry which is preliminary data.</text>
</comment>
<protein>
    <submittedName>
        <fullName evidence="1">Tetratricopeptide repeat family protein</fullName>
    </submittedName>
</protein>
<dbReference type="AlphaFoldDB" id="V6TXW8"/>
<reference evidence="1 2" key="2">
    <citation type="journal article" date="2013" name="Genome Biol. Evol.">
        <title>Genome sequencing of Giardia lamblia genotypes A2 and B isolates (DH and GS) and comparative analysis with the genomes of genotypes A1 and E (WB and Pig).</title>
        <authorList>
            <person name="Adam R.D."/>
            <person name="Dahlstrom E.W."/>
            <person name="Martens C.A."/>
            <person name="Bruno D.P."/>
            <person name="Barbian K.D."/>
            <person name="Ricklefs S.M."/>
            <person name="Hernandez M.M."/>
            <person name="Narla N.P."/>
            <person name="Patel R.B."/>
            <person name="Porcella S.F."/>
            <person name="Nash T.E."/>
        </authorList>
    </citation>
    <scope>NUCLEOTIDE SEQUENCE [LARGE SCALE GENOMIC DNA]</scope>
    <source>
        <strain evidence="1 2">GS</strain>
    </source>
</reference>